<protein>
    <submittedName>
        <fullName evidence="2">Uncharacterized protein</fullName>
    </submittedName>
</protein>
<dbReference type="EMBL" id="QUMU01000002">
    <property type="protein sequence ID" value="REG35996.1"/>
    <property type="molecule type" value="Genomic_DNA"/>
</dbReference>
<gene>
    <name evidence="2" type="ORF">AA314_06934</name>
    <name evidence="3" type="ORF">ATI61_102370</name>
</gene>
<organism evidence="2 4">
    <name type="scientific">Archangium gephyra</name>
    <dbReference type="NCBI Taxonomy" id="48"/>
    <lineage>
        <taxon>Bacteria</taxon>
        <taxon>Pseudomonadati</taxon>
        <taxon>Myxococcota</taxon>
        <taxon>Myxococcia</taxon>
        <taxon>Myxococcales</taxon>
        <taxon>Cystobacterineae</taxon>
        <taxon>Archangiaceae</taxon>
        <taxon>Archangium</taxon>
    </lineage>
</organism>
<evidence type="ECO:0000256" key="1">
    <source>
        <dbReference type="SAM" id="MobiDB-lite"/>
    </source>
</evidence>
<evidence type="ECO:0000313" key="3">
    <source>
        <dbReference type="EMBL" id="REG35996.1"/>
    </source>
</evidence>
<dbReference type="KEGG" id="age:AA314_06934"/>
<dbReference type="EMBL" id="CP011509">
    <property type="protein sequence ID" value="AKJ05308.1"/>
    <property type="molecule type" value="Genomic_DNA"/>
</dbReference>
<evidence type="ECO:0000313" key="5">
    <source>
        <dbReference type="Proteomes" id="UP000256345"/>
    </source>
</evidence>
<dbReference type="AlphaFoldDB" id="A0AAC8TGN2"/>
<dbReference type="RefSeq" id="WP_338022013.1">
    <property type="nucleotide sequence ID" value="NZ_CP011509.1"/>
</dbReference>
<evidence type="ECO:0000313" key="2">
    <source>
        <dbReference type="EMBL" id="AKJ05308.1"/>
    </source>
</evidence>
<name>A0AAC8TGN2_9BACT</name>
<accession>A0AAC8TGN2</accession>
<feature type="region of interest" description="Disordered" evidence="1">
    <location>
        <begin position="1"/>
        <end position="99"/>
    </location>
</feature>
<dbReference type="Proteomes" id="UP000256345">
    <property type="component" value="Unassembled WGS sequence"/>
</dbReference>
<reference evidence="3 5" key="2">
    <citation type="submission" date="2018-08" db="EMBL/GenBank/DDBJ databases">
        <title>Genomic Encyclopedia of Archaeal and Bacterial Type Strains, Phase II (KMG-II): from individual species to whole genera.</title>
        <authorList>
            <person name="Goeker M."/>
        </authorList>
    </citation>
    <scope>NUCLEOTIDE SEQUENCE [LARGE SCALE GENOMIC DNA]</scope>
    <source>
        <strain evidence="3 5">DSM 2261</strain>
    </source>
</reference>
<evidence type="ECO:0000313" key="4">
    <source>
        <dbReference type="Proteomes" id="UP000035579"/>
    </source>
</evidence>
<keyword evidence="5" id="KW-1185">Reference proteome</keyword>
<proteinExistence type="predicted"/>
<dbReference type="Proteomes" id="UP000035579">
    <property type="component" value="Chromosome"/>
</dbReference>
<reference evidence="2 4" key="1">
    <citation type="submission" date="2015-05" db="EMBL/GenBank/DDBJ databases">
        <title>Genome assembly of Archangium gephyra DSM 2261.</title>
        <authorList>
            <person name="Sharma G."/>
            <person name="Subramanian S."/>
        </authorList>
    </citation>
    <scope>NUCLEOTIDE SEQUENCE [LARGE SCALE GENOMIC DNA]</scope>
    <source>
        <strain evidence="2 4">DSM 2261</strain>
    </source>
</reference>
<feature type="compositionally biased region" description="Basic and acidic residues" evidence="1">
    <location>
        <begin position="25"/>
        <end position="50"/>
    </location>
</feature>
<sequence>MTSRKERKPASGKGRAGKGASGADPKGDAPVRARGVTRREVSPLRRDTPREMAAIDGAWEEGSPLPAPVRPRRPAAQEPGHVSSQRRDTPRDLPAVGGVGEVPVARAGSVPGAPGASAEAVTRGALARVRDLETLEPAYEAWLELRQAYAAARARFQEERERLDQQGSFLVGAVRAASQERAASVEPSPAVEPALTSVDAPMRDFLRQAEEKLARAREALAEEEAESEARFQAAFEEIRSTVKDRVRRYLAGSPPRLRLLLRKVGATRAILHVERVGGDAPLLLLYLFAGRIPSRHGFLFDDSTEDVALPPAPLYPEEGVVPAEVRPEAPALVARVRAPGEVLPVKGFLPIFVPRPEGGEDFFRLLQRGPVMEVEVAEGPGFRGVLTREESERFAGHLLRLKLEGKLELEVEAG</sequence>